<evidence type="ECO:0008006" key="3">
    <source>
        <dbReference type="Google" id="ProtNLM"/>
    </source>
</evidence>
<keyword evidence="2" id="KW-1185">Reference proteome</keyword>
<proteinExistence type="predicted"/>
<dbReference type="CTD" id="26206"/>
<dbReference type="GeneID" id="120832198"/>
<organism evidence="1 2">
    <name type="scientific">Gasterosteus aculeatus aculeatus</name>
    <name type="common">three-spined stickleback</name>
    <dbReference type="NCBI Taxonomy" id="481459"/>
    <lineage>
        <taxon>Eukaryota</taxon>
        <taxon>Metazoa</taxon>
        <taxon>Chordata</taxon>
        <taxon>Craniata</taxon>
        <taxon>Vertebrata</taxon>
        <taxon>Euteleostomi</taxon>
        <taxon>Actinopterygii</taxon>
        <taxon>Neopterygii</taxon>
        <taxon>Teleostei</taxon>
        <taxon>Neoteleostei</taxon>
        <taxon>Acanthomorphata</taxon>
        <taxon>Eupercaria</taxon>
        <taxon>Perciformes</taxon>
        <taxon>Cottioidei</taxon>
        <taxon>Gasterosteales</taxon>
        <taxon>Gasterosteidae</taxon>
        <taxon>Gasterosteus</taxon>
    </lineage>
</organism>
<reference evidence="1 2" key="1">
    <citation type="journal article" date="2021" name="G3 (Bethesda)">
        <title>Improved contiguity of the threespine stickleback genome using long-read sequencing.</title>
        <authorList>
            <person name="Nath S."/>
            <person name="Shaw D.E."/>
            <person name="White M.A."/>
        </authorList>
    </citation>
    <scope>NUCLEOTIDE SEQUENCE [LARGE SCALE GENOMIC DNA]</scope>
    <source>
        <strain evidence="1 2">Lake Benthic</strain>
    </source>
</reference>
<dbReference type="RefSeq" id="XP_040054232.1">
    <property type="nucleotide sequence ID" value="XM_040198298.1"/>
</dbReference>
<reference evidence="1" key="2">
    <citation type="submission" date="2025-08" db="UniProtKB">
        <authorList>
            <consortium name="Ensembl"/>
        </authorList>
    </citation>
    <scope>IDENTIFICATION</scope>
</reference>
<reference evidence="1" key="3">
    <citation type="submission" date="2025-09" db="UniProtKB">
        <authorList>
            <consortium name="Ensembl"/>
        </authorList>
    </citation>
    <scope>IDENTIFICATION</scope>
</reference>
<name>A0AAQ4RYY1_GASAC</name>
<accession>A0AAQ4RYY1</accession>
<evidence type="ECO:0000313" key="1">
    <source>
        <dbReference type="Ensembl" id="ENSGACP00000068839.1"/>
    </source>
</evidence>
<dbReference type="GO" id="GO:0045944">
    <property type="term" value="P:positive regulation of transcription by RNA polymerase II"/>
    <property type="evidence" value="ECO:0007669"/>
    <property type="project" value="TreeGrafter"/>
</dbReference>
<dbReference type="Pfam" id="PF22584">
    <property type="entry name" value="CFAP143"/>
    <property type="match status" value="1"/>
</dbReference>
<dbReference type="GO" id="GO:0005634">
    <property type="term" value="C:nucleus"/>
    <property type="evidence" value="ECO:0007669"/>
    <property type="project" value="TreeGrafter"/>
</dbReference>
<dbReference type="Ensembl" id="ENSGACT00000086594.1">
    <property type="protein sequence ID" value="ENSGACP00000068839.1"/>
    <property type="gene ID" value="ENSGACG00000023928.1"/>
</dbReference>
<dbReference type="PANTHER" id="PTHR15510:SF5">
    <property type="entry name" value="SPERM-ASSOCIATED ANTIGEN 8"/>
    <property type="match status" value="1"/>
</dbReference>
<sequence length="186" mass="21073">MAEQQNPLEKTGRGCMLHNWVEERAVAPLDTQKTRLQLLKQGHGGILTMDQDSKMETVTTLRASYVPPKGPGVRLRGIRGELLEKHIAEMMRDEVQAELNTPSPEMDYCSTTQKDFCVEGFVPLTPETTQVHDYKTDEAVTFWSENYQRIQGVTAVQNPKAPFRRSALFSTPISERLDEIELPPDN</sequence>
<dbReference type="InterPro" id="IPR026124">
    <property type="entry name" value="Sperm-assoc_Ag8"/>
</dbReference>
<dbReference type="RefSeq" id="XP_040054233.1">
    <property type="nucleotide sequence ID" value="XM_040198299.1"/>
</dbReference>
<dbReference type="GeneTree" id="ENSGT00640000091617"/>
<dbReference type="AlphaFoldDB" id="A0AAQ4RYY1"/>
<protein>
    <recommendedName>
        <fullName evidence="3">Sperm associated antigen 8</fullName>
    </recommendedName>
</protein>
<evidence type="ECO:0000313" key="2">
    <source>
        <dbReference type="Proteomes" id="UP000007635"/>
    </source>
</evidence>
<dbReference type="PANTHER" id="PTHR15510">
    <property type="entry name" value="SPERM-ASSOCIATED ANTIGEN 8"/>
    <property type="match status" value="1"/>
</dbReference>
<dbReference type="Proteomes" id="UP000007635">
    <property type="component" value="Chromosome XIV"/>
</dbReference>
<dbReference type="KEGG" id="gat:120832198"/>
<dbReference type="GO" id="GO:0005737">
    <property type="term" value="C:cytoplasm"/>
    <property type="evidence" value="ECO:0007669"/>
    <property type="project" value="TreeGrafter"/>
</dbReference>
<dbReference type="GO" id="GO:0008017">
    <property type="term" value="F:microtubule binding"/>
    <property type="evidence" value="ECO:0007669"/>
    <property type="project" value="InterPro"/>
</dbReference>